<keyword evidence="1" id="KW-0472">Membrane</keyword>
<evidence type="ECO:0000313" key="3">
    <source>
        <dbReference type="Proteomes" id="UP001139648"/>
    </source>
</evidence>
<proteinExistence type="predicted"/>
<organism evidence="2 3">
    <name type="scientific">Nonomuraea thailandensis</name>
    <dbReference type="NCBI Taxonomy" id="1188745"/>
    <lineage>
        <taxon>Bacteria</taxon>
        <taxon>Bacillati</taxon>
        <taxon>Actinomycetota</taxon>
        <taxon>Actinomycetes</taxon>
        <taxon>Streptosporangiales</taxon>
        <taxon>Streptosporangiaceae</taxon>
        <taxon>Nonomuraea</taxon>
    </lineage>
</organism>
<keyword evidence="3" id="KW-1185">Reference proteome</keyword>
<feature type="transmembrane region" description="Helical" evidence="1">
    <location>
        <begin position="6"/>
        <end position="28"/>
    </location>
</feature>
<name>A0A9X2GK83_9ACTN</name>
<gene>
    <name evidence="2" type="ORF">HD597_006797</name>
</gene>
<accession>A0A9X2GK83</accession>
<keyword evidence="1" id="KW-1133">Transmembrane helix</keyword>
<dbReference type="AlphaFoldDB" id="A0A9X2GK83"/>
<dbReference type="RefSeq" id="WP_253747194.1">
    <property type="nucleotide sequence ID" value="NZ_BAABKA010000035.1"/>
</dbReference>
<evidence type="ECO:0000256" key="1">
    <source>
        <dbReference type="SAM" id="Phobius"/>
    </source>
</evidence>
<evidence type="ECO:0000313" key="2">
    <source>
        <dbReference type="EMBL" id="MCP2359777.1"/>
    </source>
</evidence>
<reference evidence="2" key="1">
    <citation type="submission" date="2022-06" db="EMBL/GenBank/DDBJ databases">
        <title>Sequencing the genomes of 1000 actinobacteria strains.</title>
        <authorList>
            <person name="Klenk H.-P."/>
        </authorList>
    </citation>
    <scope>NUCLEOTIDE SEQUENCE</scope>
    <source>
        <strain evidence="2">DSM 46694</strain>
    </source>
</reference>
<dbReference type="Proteomes" id="UP001139648">
    <property type="component" value="Unassembled WGS sequence"/>
</dbReference>
<comment type="caution">
    <text evidence="2">The sequence shown here is derived from an EMBL/GenBank/DDBJ whole genome shotgun (WGS) entry which is preliminary data.</text>
</comment>
<dbReference type="EMBL" id="JAMZEB010000002">
    <property type="protein sequence ID" value="MCP2359777.1"/>
    <property type="molecule type" value="Genomic_DNA"/>
</dbReference>
<protein>
    <submittedName>
        <fullName evidence="2">Uncharacterized protein</fullName>
    </submittedName>
</protein>
<keyword evidence="1" id="KW-0812">Transmembrane</keyword>
<sequence>MRRHDVEVIGGLIFFALILAIIIGVAVAKTGTGRIETATVESKERVCDSSRSCRYLIFTDRGVYENTDAWLSLKFDSSDIYGAIKPGRTYRLKVNGWRVEVTSSYPNILSIEGEVTK</sequence>